<evidence type="ECO:0000313" key="2">
    <source>
        <dbReference type="Proteomes" id="UP001596996"/>
    </source>
</evidence>
<dbReference type="EMBL" id="JBHTJN010000012">
    <property type="protein sequence ID" value="MFD0966677.1"/>
    <property type="molecule type" value="Genomic_DNA"/>
</dbReference>
<organism evidence="1 2">
    <name type="scientific">Seminibacterium arietis</name>
    <dbReference type="NCBI Taxonomy" id="1173502"/>
    <lineage>
        <taxon>Bacteria</taxon>
        <taxon>Pseudomonadati</taxon>
        <taxon>Pseudomonadota</taxon>
        <taxon>Gammaproteobacteria</taxon>
        <taxon>Pasteurellales</taxon>
        <taxon>Pasteurellaceae</taxon>
        <taxon>Seminibacterium</taxon>
    </lineage>
</organism>
<keyword evidence="2" id="KW-1185">Reference proteome</keyword>
<accession>A0ABW3IAZ5</accession>
<keyword evidence="1" id="KW-0449">Lipoprotein</keyword>
<dbReference type="Proteomes" id="UP001596996">
    <property type="component" value="Unassembled WGS sequence"/>
</dbReference>
<name>A0ABW3IAZ5_9PAST</name>
<dbReference type="RefSeq" id="WP_380821275.1">
    <property type="nucleotide sequence ID" value="NZ_JBHTJN010000012.1"/>
</dbReference>
<comment type="caution">
    <text evidence="1">The sequence shown here is derived from an EMBL/GenBank/DDBJ whole genome shotgun (WGS) entry which is preliminary data.</text>
</comment>
<sequence>MKKILFNLLLSAVIFLLISCGVKNSLYFPETQLSQQQK</sequence>
<dbReference type="PROSITE" id="PS51257">
    <property type="entry name" value="PROKAR_LIPOPROTEIN"/>
    <property type="match status" value="1"/>
</dbReference>
<gene>
    <name evidence="1" type="ORF">ACFQ02_07480</name>
</gene>
<protein>
    <submittedName>
        <fullName evidence="1">Lipoprotein</fullName>
    </submittedName>
</protein>
<evidence type="ECO:0000313" key="1">
    <source>
        <dbReference type="EMBL" id="MFD0966677.1"/>
    </source>
</evidence>
<proteinExistence type="predicted"/>
<reference evidence="2" key="1">
    <citation type="journal article" date="2019" name="Int. J. Syst. Evol. Microbiol.">
        <title>The Global Catalogue of Microorganisms (GCM) 10K type strain sequencing project: providing services to taxonomists for standard genome sequencing and annotation.</title>
        <authorList>
            <consortium name="The Broad Institute Genomics Platform"/>
            <consortium name="The Broad Institute Genome Sequencing Center for Infectious Disease"/>
            <person name="Wu L."/>
            <person name="Ma J."/>
        </authorList>
    </citation>
    <scope>NUCLEOTIDE SEQUENCE [LARGE SCALE GENOMIC DNA]</scope>
    <source>
        <strain evidence="2">CCUG 61707</strain>
    </source>
</reference>